<evidence type="ECO:0000256" key="1">
    <source>
        <dbReference type="SAM" id="Coils"/>
    </source>
</evidence>
<protein>
    <recommendedName>
        <fullName evidence="4">Butirosin biosynthesis protein H N-terminal domain-containing protein</fullName>
    </recommendedName>
</protein>
<organism evidence="2 3">
    <name type="scientific">Paenibacillus cucumis</name>
    <name type="common">ex Kampfer et al. 2016</name>
    <dbReference type="NCBI Taxonomy" id="1776858"/>
    <lineage>
        <taxon>Bacteria</taxon>
        <taxon>Bacillati</taxon>
        <taxon>Bacillota</taxon>
        <taxon>Bacilli</taxon>
        <taxon>Bacillales</taxon>
        <taxon>Paenibacillaceae</taxon>
        <taxon>Paenibacillus</taxon>
    </lineage>
</organism>
<name>A0ABS7KPQ7_9BACL</name>
<reference evidence="2 3" key="1">
    <citation type="submission" date="2020-08" db="EMBL/GenBank/DDBJ databases">
        <title>Fungal Genomes of the International Space Station.</title>
        <authorList>
            <person name="Seuylemezian A."/>
            <person name="Singh N.K."/>
            <person name="Wood J."/>
            <person name="Venkateswaran K."/>
        </authorList>
    </citation>
    <scope>NUCLEOTIDE SEQUENCE [LARGE SCALE GENOMIC DNA]</scope>
    <source>
        <strain evidence="2 3">S/N-304-OC-R4</strain>
    </source>
</reference>
<accession>A0ABS7KPQ7</accession>
<feature type="coiled-coil region" evidence="1">
    <location>
        <begin position="291"/>
        <end position="328"/>
    </location>
</feature>
<dbReference type="EMBL" id="JACLIC010000039">
    <property type="protein sequence ID" value="MBY0205901.1"/>
    <property type="molecule type" value="Genomic_DNA"/>
</dbReference>
<keyword evidence="1" id="KW-0175">Coiled coil</keyword>
<evidence type="ECO:0000313" key="2">
    <source>
        <dbReference type="EMBL" id="MBY0205901.1"/>
    </source>
</evidence>
<sequence length="336" mass="40632">MKMLRMNPSPYLNTYNLYGTTFSIASHDEEIWPWVYNNFIQIRYVPEWKSYFFDNHHLIFDNCPFYARYRIPQSMMEMKWKSLKECIIDSINLDCYVYLYVDRYFISKSTVYQKKKDIWHEILIYGYDSNKEIFYVADNLREGKYVLTESDFNEIEVGYNSILSDNDFYKGITLLQKRDGDFTFKIGHVKEQLLNYLSSTPTQDMAFKEESIFGMNAWMQLISDLKEKTKVDKRAFHLFWEHKKVMVDRITYLESEKYLKPEDGSFFKNEFVLMEKRAFVLRNLALKYMITQEYQIKIQLIEELVSSLERENELITKLINNLEIKQKEEDEHLFTV</sequence>
<dbReference type="Proteomes" id="UP000706031">
    <property type="component" value="Unassembled WGS sequence"/>
</dbReference>
<proteinExistence type="predicted"/>
<dbReference type="RefSeq" id="WP_221790330.1">
    <property type="nucleotide sequence ID" value="NZ_JACLIC010000039.1"/>
</dbReference>
<comment type="caution">
    <text evidence="2">The sequence shown here is derived from an EMBL/GenBank/DDBJ whole genome shotgun (WGS) entry which is preliminary data.</text>
</comment>
<keyword evidence="3" id="KW-1185">Reference proteome</keyword>
<gene>
    <name evidence="2" type="ORF">H7T88_22080</name>
</gene>
<evidence type="ECO:0000313" key="3">
    <source>
        <dbReference type="Proteomes" id="UP000706031"/>
    </source>
</evidence>
<evidence type="ECO:0008006" key="4">
    <source>
        <dbReference type="Google" id="ProtNLM"/>
    </source>
</evidence>